<keyword evidence="3" id="KW-1185">Reference proteome</keyword>
<sequence length="67" mass="7452">MLMQKAAGEPVSLGKYAAVSILDWYNLKQEIIMKQLVDAAIYLQAKGIFHRDIKAENILIESSSDGL</sequence>
<evidence type="ECO:0000313" key="2">
    <source>
        <dbReference type="EMBL" id="CAB1435902.1"/>
    </source>
</evidence>
<organism evidence="2 3">
    <name type="scientific">Pleuronectes platessa</name>
    <name type="common">European plaice</name>
    <dbReference type="NCBI Taxonomy" id="8262"/>
    <lineage>
        <taxon>Eukaryota</taxon>
        <taxon>Metazoa</taxon>
        <taxon>Chordata</taxon>
        <taxon>Craniata</taxon>
        <taxon>Vertebrata</taxon>
        <taxon>Euteleostomi</taxon>
        <taxon>Actinopterygii</taxon>
        <taxon>Neopterygii</taxon>
        <taxon>Teleostei</taxon>
        <taxon>Neoteleostei</taxon>
        <taxon>Acanthomorphata</taxon>
        <taxon>Carangaria</taxon>
        <taxon>Pleuronectiformes</taxon>
        <taxon>Pleuronectoidei</taxon>
        <taxon>Pleuronectidae</taxon>
        <taxon>Pleuronectes</taxon>
    </lineage>
</organism>
<dbReference type="PROSITE" id="PS00108">
    <property type="entry name" value="PROTEIN_KINASE_ST"/>
    <property type="match status" value="1"/>
</dbReference>
<dbReference type="SUPFAM" id="SSF56112">
    <property type="entry name" value="Protein kinase-like (PK-like)"/>
    <property type="match status" value="1"/>
</dbReference>
<dbReference type="InterPro" id="IPR008271">
    <property type="entry name" value="Ser/Thr_kinase_AS"/>
</dbReference>
<dbReference type="InterPro" id="IPR011009">
    <property type="entry name" value="Kinase-like_dom_sf"/>
</dbReference>
<gene>
    <name evidence="2" type="ORF">PLEPLA_LOCUS23935</name>
</gene>
<reference evidence="2" key="1">
    <citation type="submission" date="2020-03" db="EMBL/GenBank/DDBJ databases">
        <authorList>
            <person name="Weist P."/>
        </authorList>
    </citation>
    <scope>NUCLEOTIDE SEQUENCE</scope>
</reference>
<dbReference type="Pfam" id="PF00069">
    <property type="entry name" value="Pkinase"/>
    <property type="match status" value="1"/>
</dbReference>
<name>A0A9N7UT72_PLEPL</name>
<dbReference type="InterPro" id="IPR000719">
    <property type="entry name" value="Prot_kinase_dom"/>
</dbReference>
<protein>
    <recommendedName>
        <fullName evidence="1">Protein kinase domain-containing protein</fullName>
    </recommendedName>
</protein>
<dbReference type="Gene3D" id="1.10.510.10">
    <property type="entry name" value="Transferase(Phosphotransferase) domain 1"/>
    <property type="match status" value="1"/>
</dbReference>
<evidence type="ECO:0000313" key="3">
    <source>
        <dbReference type="Proteomes" id="UP001153269"/>
    </source>
</evidence>
<evidence type="ECO:0000259" key="1">
    <source>
        <dbReference type="PROSITE" id="PS50011"/>
    </source>
</evidence>
<dbReference type="GO" id="GO:0004672">
    <property type="term" value="F:protein kinase activity"/>
    <property type="evidence" value="ECO:0007669"/>
    <property type="project" value="InterPro"/>
</dbReference>
<dbReference type="AlphaFoldDB" id="A0A9N7UT72"/>
<dbReference type="EMBL" id="CADEAL010001825">
    <property type="protein sequence ID" value="CAB1435902.1"/>
    <property type="molecule type" value="Genomic_DNA"/>
</dbReference>
<accession>A0A9N7UT72</accession>
<dbReference type="PROSITE" id="PS50011">
    <property type="entry name" value="PROTEIN_KINASE_DOM"/>
    <property type="match status" value="1"/>
</dbReference>
<dbReference type="GO" id="GO:0005524">
    <property type="term" value="F:ATP binding"/>
    <property type="evidence" value="ECO:0007669"/>
    <property type="project" value="InterPro"/>
</dbReference>
<feature type="domain" description="Protein kinase" evidence="1">
    <location>
        <begin position="1"/>
        <end position="67"/>
    </location>
</feature>
<comment type="caution">
    <text evidence="2">The sequence shown here is derived from an EMBL/GenBank/DDBJ whole genome shotgun (WGS) entry which is preliminary data.</text>
</comment>
<dbReference type="Proteomes" id="UP001153269">
    <property type="component" value="Unassembled WGS sequence"/>
</dbReference>
<proteinExistence type="predicted"/>